<organism evidence="1 2">
    <name type="scientific">Pedobacter quisquiliarum</name>
    <dbReference type="NCBI Taxonomy" id="1834438"/>
    <lineage>
        <taxon>Bacteria</taxon>
        <taxon>Pseudomonadati</taxon>
        <taxon>Bacteroidota</taxon>
        <taxon>Sphingobacteriia</taxon>
        <taxon>Sphingobacteriales</taxon>
        <taxon>Sphingobacteriaceae</taxon>
        <taxon>Pedobacter</taxon>
    </lineage>
</organism>
<evidence type="ECO:0000313" key="1">
    <source>
        <dbReference type="EMBL" id="GGC58770.1"/>
    </source>
</evidence>
<name>A0A916U5V1_9SPHI</name>
<protein>
    <recommendedName>
        <fullName evidence="3">Ferritin-like domain-containing protein</fullName>
    </recommendedName>
</protein>
<proteinExistence type="predicted"/>
<evidence type="ECO:0000313" key="2">
    <source>
        <dbReference type="Proteomes" id="UP000651668"/>
    </source>
</evidence>
<dbReference type="EMBL" id="BMIL01000003">
    <property type="protein sequence ID" value="GGC58770.1"/>
    <property type="molecule type" value="Genomic_DNA"/>
</dbReference>
<comment type="caution">
    <text evidence="1">The sequence shown here is derived from an EMBL/GenBank/DDBJ whole genome shotgun (WGS) entry which is preliminary data.</text>
</comment>
<evidence type="ECO:0008006" key="3">
    <source>
        <dbReference type="Google" id="ProtNLM"/>
    </source>
</evidence>
<dbReference type="Pfam" id="PF13668">
    <property type="entry name" value="Ferritin_2"/>
    <property type="match status" value="1"/>
</dbReference>
<keyword evidence="2" id="KW-1185">Reference proteome</keyword>
<reference evidence="1" key="2">
    <citation type="submission" date="2020-09" db="EMBL/GenBank/DDBJ databases">
        <authorList>
            <person name="Sun Q."/>
            <person name="Zhou Y."/>
        </authorList>
    </citation>
    <scope>NUCLEOTIDE SEQUENCE</scope>
    <source>
        <strain evidence="1">CGMCC 1.15343</strain>
    </source>
</reference>
<dbReference type="AlphaFoldDB" id="A0A916U5V1"/>
<dbReference type="Proteomes" id="UP000651668">
    <property type="component" value="Unassembled WGS sequence"/>
</dbReference>
<dbReference type="InterPro" id="IPR009078">
    <property type="entry name" value="Ferritin-like_SF"/>
</dbReference>
<dbReference type="SUPFAM" id="SSF47240">
    <property type="entry name" value="Ferritin-like"/>
    <property type="match status" value="1"/>
</dbReference>
<dbReference type="CDD" id="cd00657">
    <property type="entry name" value="Ferritin_like"/>
    <property type="match status" value="1"/>
</dbReference>
<accession>A0A916U5V1</accession>
<gene>
    <name evidence="1" type="ORF">GCM10011387_10500</name>
</gene>
<reference evidence="1" key="1">
    <citation type="journal article" date="2014" name="Int. J. Syst. Evol. Microbiol.">
        <title>Complete genome sequence of Corynebacterium casei LMG S-19264T (=DSM 44701T), isolated from a smear-ripened cheese.</title>
        <authorList>
            <consortium name="US DOE Joint Genome Institute (JGI-PGF)"/>
            <person name="Walter F."/>
            <person name="Albersmeier A."/>
            <person name="Kalinowski J."/>
            <person name="Ruckert C."/>
        </authorList>
    </citation>
    <scope>NUCLEOTIDE SEQUENCE</scope>
    <source>
        <strain evidence="1">CGMCC 1.15343</strain>
    </source>
</reference>
<sequence>MAAGCSKDKDYVGPTDPIVPGEDKVNLGSGDTGLLNFAYALEQLEAAFYTKVVESPWSGINATEKEYLIDIQLHEIAHRELLRNVLGDGKIGNLAFDFSKVNFADRSSVLEAAKEMEDIGVAAYNGVAPLLKSKDFLTVAAKIVSVEARHAAYIRETIKPNDFTAGVVGSNGQEQPLKPADVLSRVKKYITTEINASNLPTA</sequence>